<accession>A0AAV5SIH1</accession>
<sequence length="142" mass="15667">MVSVHSFIAFAMQSTAALVEFDSSKLYDETDFAVSSMIIPTVGGRIYVSVPNSSADIARKIMVHDYAHDDMSLYDISTMTKGKKKGYLEVDVCRQLNSLFYAVYLQEAIRQVIFTNMNSGNATASIAVWVFSGLIITKGVDD</sequence>
<comment type="caution">
    <text evidence="1">The sequence shown here is derived from an EMBL/GenBank/DDBJ whole genome shotgun (WGS) entry which is preliminary data.</text>
</comment>
<evidence type="ECO:0008006" key="3">
    <source>
        <dbReference type="Google" id="ProtNLM"/>
    </source>
</evidence>
<evidence type="ECO:0000313" key="1">
    <source>
        <dbReference type="EMBL" id="GMS82427.1"/>
    </source>
</evidence>
<reference evidence="1" key="1">
    <citation type="submission" date="2023-10" db="EMBL/GenBank/DDBJ databases">
        <title>Genome assembly of Pristionchus species.</title>
        <authorList>
            <person name="Yoshida K."/>
            <person name="Sommer R.J."/>
        </authorList>
    </citation>
    <scope>NUCLEOTIDE SEQUENCE</scope>
    <source>
        <strain evidence="1">RS0144</strain>
    </source>
</reference>
<dbReference type="AlphaFoldDB" id="A0AAV5SIH1"/>
<protein>
    <recommendedName>
        <fullName evidence="3">Peptidase</fullName>
    </recommendedName>
</protein>
<gene>
    <name evidence="1" type="ORF">PENTCL1PPCAC_4602</name>
</gene>
<name>A0AAV5SIH1_9BILA</name>
<dbReference type="EMBL" id="BTSX01000002">
    <property type="protein sequence ID" value="GMS82427.1"/>
    <property type="molecule type" value="Genomic_DNA"/>
</dbReference>
<proteinExistence type="predicted"/>
<organism evidence="1 2">
    <name type="scientific">Pristionchus entomophagus</name>
    <dbReference type="NCBI Taxonomy" id="358040"/>
    <lineage>
        <taxon>Eukaryota</taxon>
        <taxon>Metazoa</taxon>
        <taxon>Ecdysozoa</taxon>
        <taxon>Nematoda</taxon>
        <taxon>Chromadorea</taxon>
        <taxon>Rhabditida</taxon>
        <taxon>Rhabditina</taxon>
        <taxon>Diplogasteromorpha</taxon>
        <taxon>Diplogasteroidea</taxon>
        <taxon>Neodiplogasteridae</taxon>
        <taxon>Pristionchus</taxon>
    </lineage>
</organism>
<dbReference type="Proteomes" id="UP001432027">
    <property type="component" value="Unassembled WGS sequence"/>
</dbReference>
<keyword evidence="2" id="KW-1185">Reference proteome</keyword>
<evidence type="ECO:0000313" key="2">
    <source>
        <dbReference type="Proteomes" id="UP001432027"/>
    </source>
</evidence>